<evidence type="ECO:0000313" key="15">
    <source>
        <dbReference type="EMBL" id="RHJ88278.1"/>
    </source>
</evidence>
<dbReference type="GO" id="GO:0140096">
    <property type="term" value="F:catalytic activity, acting on a protein"/>
    <property type="evidence" value="ECO:0007669"/>
    <property type="project" value="UniProtKB-ARBA"/>
</dbReference>
<dbReference type="RefSeq" id="WP_118334903.1">
    <property type="nucleotide sequence ID" value="NZ_AP025567.1"/>
</dbReference>
<dbReference type="InterPro" id="IPR050058">
    <property type="entry name" value="Ala-tRNA_ligase"/>
</dbReference>
<dbReference type="Pfam" id="PF01411">
    <property type="entry name" value="tRNA-synt_2c"/>
    <property type="match status" value="1"/>
</dbReference>
<dbReference type="InterPro" id="IPR012947">
    <property type="entry name" value="tRNA_SAD"/>
</dbReference>
<reference evidence="15 16" key="1">
    <citation type="submission" date="2018-08" db="EMBL/GenBank/DDBJ databases">
        <title>A genome reference for cultivated species of the human gut microbiota.</title>
        <authorList>
            <person name="Zou Y."/>
            <person name="Xue W."/>
            <person name="Luo G."/>
        </authorList>
    </citation>
    <scope>NUCLEOTIDE SEQUENCE [LARGE SCALE GENOMIC DNA]</scope>
    <source>
        <strain evidence="15 16">AM07-24</strain>
    </source>
</reference>
<comment type="function">
    <text evidence="11 13">Catalyzes the attachment of alanine to tRNA(Ala) in a two-step reaction: alanine is first activated by ATP to form Ala-AMP and then transferred to the acceptor end of tRNA(Ala). Also edits incorrectly charged Ser-tRNA(Ala) and Gly-tRNA(Ala) via its editing domain.</text>
</comment>
<protein>
    <recommendedName>
        <fullName evidence="13">Alanine--tRNA ligase</fullName>
        <ecNumber evidence="13">6.1.1.7</ecNumber>
    </recommendedName>
    <alternativeName>
        <fullName evidence="13">Alanyl-tRNA synthetase</fullName>
        <shortName evidence="13">AlaRS</shortName>
    </alternativeName>
</protein>
<dbReference type="InterPro" id="IPR018162">
    <property type="entry name" value="Ala-tRNA-ligase_IIc_anticod-bd"/>
</dbReference>
<keyword evidence="10 13" id="KW-0030">Aminoacyl-tRNA synthetase</keyword>
<dbReference type="Gene3D" id="3.10.310.40">
    <property type="match status" value="1"/>
</dbReference>
<feature type="binding site" evidence="13">
    <location>
        <position position="567"/>
    </location>
    <ligand>
        <name>Zn(2+)</name>
        <dbReference type="ChEBI" id="CHEBI:29105"/>
    </ligand>
</feature>
<proteinExistence type="inferred from homology"/>
<dbReference type="Gene3D" id="2.40.30.130">
    <property type="match status" value="1"/>
</dbReference>
<name>A0A415E3T7_9FIRM</name>
<keyword evidence="9 13" id="KW-0648">Protein biosynthesis</keyword>
<gene>
    <name evidence="13" type="primary">alaS</name>
    <name evidence="15" type="ORF">DW099_07670</name>
</gene>
<dbReference type="SUPFAM" id="SSF55681">
    <property type="entry name" value="Class II aaRS and biotin synthetases"/>
    <property type="match status" value="1"/>
</dbReference>
<dbReference type="PRINTS" id="PR00980">
    <property type="entry name" value="TRNASYNTHALA"/>
</dbReference>
<dbReference type="GO" id="GO:0005829">
    <property type="term" value="C:cytosol"/>
    <property type="evidence" value="ECO:0007669"/>
    <property type="project" value="TreeGrafter"/>
</dbReference>
<comment type="subcellular location">
    <subcellularLocation>
        <location evidence="13">Cytoplasm</location>
    </subcellularLocation>
</comment>
<evidence type="ECO:0000256" key="10">
    <source>
        <dbReference type="ARBA" id="ARBA00023146"/>
    </source>
</evidence>
<dbReference type="InterPro" id="IPR018163">
    <property type="entry name" value="Thr/Ala-tRNA-synth_IIc_edit"/>
</dbReference>
<dbReference type="FunFam" id="3.30.980.10:FF:000004">
    <property type="entry name" value="Alanine--tRNA ligase, cytoplasmic"/>
    <property type="match status" value="1"/>
</dbReference>
<dbReference type="CDD" id="cd00673">
    <property type="entry name" value="AlaRS_core"/>
    <property type="match status" value="1"/>
</dbReference>
<dbReference type="SUPFAM" id="SSF55186">
    <property type="entry name" value="ThrRS/AlaRS common domain"/>
    <property type="match status" value="1"/>
</dbReference>
<evidence type="ECO:0000256" key="2">
    <source>
        <dbReference type="ARBA" id="ARBA00022555"/>
    </source>
</evidence>
<evidence type="ECO:0000256" key="1">
    <source>
        <dbReference type="ARBA" id="ARBA00008226"/>
    </source>
</evidence>
<dbReference type="Gene3D" id="3.30.54.20">
    <property type="match status" value="1"/>
</dbReference>
<evidence type="ECO:0000256" key="4">
    <source>
        <dbReference type="ARBA" id="ARBA00022723"/>
    </source>
</evidence>
<dbReference type="InterPro" id="IPR018165">
    <property type="entry name" value="Ala-tRNA-synth_IIc_core"/>
</dbReference>
<dbReference type="GO" id="GO:0002161">
    <property type="term" value="F:aminoacyl-tRNA deacylase activity"/>
    <property type="evidence" value="ECO:0007669"/>
    <property type="project" value="TreeGrafter"/>
</dbReference>
<feature type="binding site" evidence="13">
    <location>
        <position position="669"/>
    </location>
    <ligand>
        <name>Zn(2+)</name>
        <dbReference type="ChEBI" id="CHEBI:29105"/>
    </ligand>
</feature>
<keyword evidence="7 13" id="KW-0067">ATP-binding</keyword>
<comment type="domain">
    <text evidence="13">Consists of three domains; the N-terminal catalytic domain, the editing domain and the C-terminal C-Ala domain. The editing domain removes incorrectly charged amino acids, while the C-Ala domain, along with tRNA(Ala), serves as a bridge to cooperatively bring together the editing and aminoacylation centers thus stimulating deacylation of misacylated tRNAs.</text>
</comment>
<dbReference type="Gene3D" id="3.30.930.10">
    <property type="entry name" value="Bira Bifunctional Protein, Domain 2"/>
    <property type="match status" value="1"/>
</dbReference>
<dbReference type="InterPro" id="IPR045864">
    <property type="entry name" value="aa-tRNA-synth_II/BPL/LPL"/>
</dbReference>
<dbReference type="FunFam" id="3.10.310.40:FF:000001">
    <property type="entry name" value="Alanine--tRNA ligase"/>
    <property type="match status" value="1"/>
</dbReference>
<evidence type="ECO:0000256" key="11">
    <source>
        <dbReference type="ARBA" id="ARBA00024779"/>
    </source>
</evidence>
<keyword evidence="3 13" id="KW-0436">Ligase</keyword>
<comment type="similarity">
    <text evidence="1 13">Belongs to the class-II aminoacyl-tRNA synthetase family.</text>
</comment>
<comment type="catalytic activity">
    <reaction evidence="12 13">
        <text>tRNA(Ala) + L-alanine + ATP = L-alanyl-tRNA(Ala) + AMP + diphosphate</text>
        <dbReference type="Rhea" id="RHEA:12540"/>
        <dbReference type="Rhea" id="RHEA-COMP:9657"/>
        <dbReference type="Rhea" id="RHEA-COMP:9923"/>
        <dbReference type="ChEBI" id="CHEBI:30616"/>
        <dbReference type="ChEBI" id="CHEBI:33019"/>
        <dbReference type="ChEBI" id="CHEBI:57972"/>
        <dbReference type="ChEBI" id="CHEBI:78442"/>
        <dbReference type="ChEBI" id="CHEBI:78497"/>
        <dbReference type="ChEBI" id="CHEBI:456215"/>
        <dbReference type="EC" id="6.1.1.7"/>
    </reaction>
</comment>
<dbReference type="InterPro" id="IPR003156">
    <property type="entry name" value="DHHA1_dom"/>
</dbReference>
<sequence>MEKLGLNQIRQMFRDFYVSKDHYAAKSASLIPQNDKSLLIINSGMAPLKPYFAGIETPPAKRMTTCQKCIRTGDIDNVGITARHGTFFEMLGNFSFGDYFKEESLRWGWEFITQCLKMPEKKIWATVYYDDDEAVEIWKKIGVPEERIVRLGKEDNFWEIGLGPCGPCSEIYFDRGPEYGCGKPDCKPGCDCDRYLEFWNHVFTQFSKEEDGSYTPLEHPNIDTGMGLERMACIMQGVDSIFDVDTIRHILDGVVAMSGVKYEDGAAKTDVSIRIITDHLRSMVFMIADGIIPSNEGRGYVLRRLIRRAARHGRILGIDGKFLVALSNKVIEVSADAYPELEEKKEYIQKIISVEEEKFAATIDQGTSIIHEYVDELKKDGKTVLAGEKVFKLYDTYGFPLELTEEILQEEGCSADVDGFNDNMQKQKEMARAGRKSADEEGWKNAATAVDVPETLFTGYDHLDDEGEVLAIDVDGQLTDSADIYQNATVYLDKTPFYAEGGGQASDNGFMSTEDCHAKVISVEKSHGVYAHRVLIEKGTLKKGDRVQCGVNLFKRHATARNHTATHLLQKALRDVIGSHVEQAGSSVNENMLRFDFTHFEGVTPEQLSQVEELVNQKITEFLPVKTCETSMKEAQEMGAMALFGEKYGDQVRVVNCGDWSVELCGGTHVENTGQIGALKIVSEAGVASGVRRIEAVTGTGVLLKTIEAEDTIRQIAEALKSNPSAVAQKAVSVVEELKDTKKELEDFKKAAMGSEVDDMVEAAKVVGDIKLVTKEFKDYNINDLRNLSDDIKASYKGIVMVFATVNGPKVTFLVSITDDLLEKGLHAGNMIKQIAAACGGGGGGKADMAQAGAKDSSKIPDAFKVAEELLS</sequence>
<dbReference type="InterPro" id="IPR002318">
    <property type="entry name" value="Ala-tRNA-lgiase_IIc"/>
</dbReference>
<comment type="caution">
    <text evidence="15">The sequence shown here is derived from an EMBL/GenBank/DDBJ whole genome shotgun (WGS) entry which is preliminary data.</text>
</comment>
<evidence type="ECO:0000256" key="6">
    <source>
        <dbReference type="ARBA" id="ARBA00022833"/>
    </source>
</evidence>
<dbReference type="InterPro" id="IPR009000">
    <property type="entry name" value="Transl_B-barrel_sf"/>
</dbReference>
<dbReference type="AlphaFoldDB" id="A0A415E3T7"/>
<dbReference type="PANTHER" id="PTHR11777">
    <property type="entry name" value="ALANYL-TRNA SYNTHETASE"/>
    <property type="match status" value="1"/>
</dbReference>
<dbReference type="PANTHER" id="PTHR11777:SF9">
    <property type="entry name" value="ALANINE--TRNA LIGASE, CYTOPLASMIC"/>
    <property type="match status" value="1"/>
</dbReference>
<dbReference type="SUPFAM" id="SSF101353">
    <property type="entry name" value="Putative anticodon-binding domain of alanyl-tRNA synthetase (AlaRS)"/>
    <property type="match status" value="1"/>
</dbReference>
<dbReference type="PROSITE" id="PS50860">
    <property type="entry name" value="AA_TRNA_LIGASE_II_ALA"/>
    <property type="match status" value="1"/>
</dbReference>
<dbReference type="GO" id="GO:0005524">
    <property type="term" value="F:ATP binding"/>
    <property type="evidence" value="ECO:0007669"/>
    <property type="project" value="UniProtKB-UniRule"/>
</dbReference>
<evidence type="ECO:0000256" key="13">
    <source>
        <dbReference type="HAMAP-Rule" id="MF_00036"/>
    </source>
</evidence>
<dbReference type="Pfam" id="PF02272">
    <property type="entry name" value="DHHA1"/>
    <property type="match status" value="1"/>
</dbReference>
<dbReference type="SUPFAM" id="SSF50447">
    <property type="entry name" value="Translation proteins"/>
    <property type="match status" value="1"/>
</dbReference>
<dbReference type="OrthoDB" id="9803884at2"/>
<feature type="domain" description="Alanyl-transfer RNA synthetases family profile" evidence="14">
    <location>
        <begin position="4"/>
        <end position="708"/>
    </location>
</feature>
<keyword evidence="16" id="KW-1185">Reference proteome</keyword>
<evidence type="ECO:0000256" key="5">
    <source>
        <dbReference type="ARBA" id="ARBA00022741"/>
    </source>
</evidence>
<feature type="binding site" evidence="13">
    <location>
        <position position="665"/>
    </location>
    <ligand>
        <name>Zn(2+)</name>
        <dbReference type="ChEBI" id="CHEBI:29105"/>
    </ligand>
</feature>
<dbReference type="Proteomes" id="UP000284841">
    <property type="component" value="Unassembled WGS sequence"/>
</dbReference>
<accession>A0A415E3T7</accession>
<evidence type="ECO:0000256" key="12">
    <source>
        <dbReference type="ARBA" id="ARBA00048300"/>
    </source>
</evidence>
<keyword evidence="4 13" id="KW-0479">Metal-binding</keyword>
<dbReference type="Gene3D" id="6.10.250.550">
    <property type="match status" value="1"/>
</dbReference>
<keyword evidence="8 13" id="KW-0694">RNA-binding</keyword>
<dbReference type="STRING" id="1776384.GCA_900086585_03869"/>
<dbReference type="Pfam" id="PF07973">
    <property type="entry name" value="tRNA_SAD"/>
    <property type="match status" value="1"/>
</dbReference>
<dbReference type="GO" id="GO:0008270">
    <property type="term" value="F:zinc ion binding"/>
    <property type="evidence" value="ECO:0007669"/>
    <property type="project" value="UniProtKB-UniRule"/>
</dbReference>
<dbReference type="GO" id="GO:0000049">
    <property type="term" value="F:tRNA binding"/>
    <property type="evidence" value="ECO:0007669"/>
    <property type="project" value="UniProtKB-KW"/>
</dbReference>
<evidence type="ECO:0000313" key="16">
    <source>
        <dbReference type="Proteomes" id="UP000284841"/>
    </source>
</evidence>
<keyword evidence="13" id="KW-0963">Cytoplasm</keyword>
<dbReference type="FunFam" id="3.30.930.10:FF:000004">
    <property type="entry name" value="Alanine--tRNA ligase"/>
    <property type="match status" value="1"/>
</dbReference>
<feature type="binding site" evidence="13">
    <location>
        <position position="563"/>
    </location>
    <ligand>
        <name>Zn(2+)</name>
        <dbReference type="ChEBI" id="CHEBI:29105"/>
    </ligand>
</feature>
<evidence type="ECO:0000256" key="9">
    <source>
        <dbReference type="ARBA" id="ARBA00022917"/>
    </source>
</evidence>
<dbReference type="InterPro" id="IPR023033">
    <property type="entry name" value="Ala_tRNA_ligase_euk/bac"/>
</dbReference>
<evidence type="ECO:0000256" key="8">
    <source>
        <dbReference type="ARBA" id="ARBA00022884"/>
    </source>
</evidence>
<dbReference type="InterPro" id="IPR018164">
    <property type="entry name" value="Ala-tRNA-synth_IIc_N"/>
</dbReference>
<dbReference type="GO" id="GO:0006419">
    <property type="term" value="P:alanyl-tRNA aminoacylation"/>
    <property type="evidence" value="ECO:0007669"/>
    <property type="project" value="UniProtKB-UniRule"/>
</dbReference>
<evidence type="ECO:0000256" key="7">
    <source>
        <dbReference type="ARBA" id="ARBA00022840"/>
    </source>
</evidence>
<keyword evidence="5 13" id="KW-0547">Nucleotide-binding</keyword>
<dbReference type="SMART" id="SM00863">
    <property type="entry name" value="tRNA_SAD"/>
    <property type="match status" value="1"/>
</dbReference>
<keyword evidence="6 13" id="KW-0862">Zinc</keyword>
<dbReference type="Gene3D" id="3.30.980.10">
    <property type="entry name" value="Threonyl-trna Synthetase, Chain A, domain 2"/>
    <property type="match status" value="1"/>
</dbReference>
<dbReference type="NCBIfam" id="TIGR00344">
    <property type="entry name" value="alaS"/>
    <property type="match status" value="1"/>
</dbReference>
<dbReference type="EMBL" id="QRMS01000002">
    <property type="protein sequence ID" value="RHJ88278.1"/>
    <property type="molecule type" value="Genomic_DNA"/>
</dbReference>
<dbReference type="FunFam" id="3.30.54.20:FF:000001">
    <property type="entry name" value="Alanine--tRNA ligase"/>
    <property type="match status" value="1"/>
</dbReference>
<dbReference type="EC" id="6.1.1.7" evidence="13"/>
<dbReference type="GO" id="GO:0004813">
    <property type="term" value="F:alanine-tRNA ligase activity"/>
    <property type="evidence" value="ECO:0007669"/>
    <property type="project" value="UniProtKB-UniRule"/>
</dbReference>
<dbReference type="GO" id="GO:0016740">
    <property type="term" value="F:transferase activity"/>
    <property type="evidence" value="ECO:0007669"/>
    <property type="project" value="UniProtKB-ARBA"/>
</dbReference>
<organism evidence="15 16">
    <name type="scientific">Emergencia timonensis</name>
    <dbReference type="NCBI Taxonomy" id="1776384"/>
    <lineage>
        <taxon>Bacteria</taxon>
        <taxon>Bacillati</taxon>
        <taxon>Bacillota</taxon>
        <taxon>Clostridia</taxon>
        <taxon>Peptostreptococcales</taxon>
        <taxon>Anaerovoracaceae</taxon>
        <taxon>Emergencia</taxon>
    </lineage>
</organism>
<dbReference type="HAMAP" id="MF_00036_B">
    <property type="entry name" value="Ala_tRNA_synth_B"/>
    <property type="match status" value="1"/>
</dbReference>
<keyword evidence="2 13" id="KW-0820">tRNA-binding</keyword>
<evidence type="ECO:0000256" key="3">
    <source>
        <dbReference type="ARBA" id="ARBA00022598"/>
    </source>
</evidence>
<evidence type="ECO:0000259" key="14">
    <source>
        <dbReference type="PROSITE" id="PS50860"/>
    </source>
</evidence>
<comment type="cofactor">
    <cofactor evidence="13">
        <name>Zn(2+)</name>
        <dbReference type="ChEBI" id="CHEBI:29105"/>
    </cofactor>
    <text evidence="13">Binds 1 zinc ion per subunit.</text>
</comment>